<reference evidence="4" key="1">
    <citation type="submission" date="2010-11" db="EMBL/GenBank/DDBJ databases">
        <title>The complete genome of Mahella australiensis DSM 15567.</title>
        <authorList>
            <consortium name="US DOE Joint Genome Institute (JGI-PGF)"/>
            <person name="Lucas S."/>
            <person name="Copeland A."/>
            <person name="Lapidus A."/>
            <person name="Bruce D."/>
            <person name="Goodwin L."/>
            <person name="Pitluck S."/>
            <person name="Kyrpides N."/>
            <person name="Mavromatis K."/>
            <person name="Pagani I."/>
            <person name="Ivanova N."/>
            <person name="Teshima H."/>
            <person name="Brettin T."/>
            <person name="Detter J.C."/>
            <person name="Han C."/>
            <person name="Tapia R."/>
            <person name="Land M."/>
            <person name="Hauser L."/>
            <person name="Markowitz V."/>
            <person name="Cheng J.-F."/>
            <person name="Hugenholtz P."/>
            <person name="Woyke T."/>
            <person name="Wu D."/>
            <person name="Spring S."/>
            <person name="Pukall R."/>
            <person name="Steenblock K."/>
            <person name="Schneider S."/>
            <person name="Klenk H.-P."/>
            <person name="Eisen J.A."/>
        </authorList>
    </citation>
    <scope>NUCLEOTIDE SEQUENCE [LARGE SCALE GENOMIC DNA]</scope>
    <source>
        <strain evidence="4">DSM 15567 / CIP 107919 / 50-1 BON</strain>
    </source>
</reference>
<dbReference type="GO" id="GO:0003677">
    <property type="term" value="F:DNA binding"/>
    <property type="evidence" value="ECO:0007669"/>
    <property type="project" value="UniProtKB-KW"/>
</dbReference>
<keyword evidence="4" id="KW-1185">Reference proteome</keyword>
<dbReference type="CDD" id="cd00093">
    <property type="entry name" value="HTH_XRE"/>
    <property type="match status" value="2"/>
</dbReference>
<keyword evidence="1" id="KW-0238">DNA-binding</keyword>
<reference evidence="3 4" key="2">
    <citation type="journal article" date="2011" name="Stand. Genomic Sci.">
        <title>Complete genome sequence of Mahella australiensis type strain (50-1 BON).</title>
        <authorList>
            <person name="Sikorski J."/>
            <person name="Teshima H."/>
            <person name="Nolan M."/>
            <person name="Lucas S."/>
            <person name="Hammon N."/>
            <person name="Deshpande S."/>
            <person name="Cheng J.F."/>
            <person name="Pitluck S."/>
            <person name="Liolios K."/>
            <person name="Pagani I."/>
            <person name="Ivanova N."/>
            <person name="Huntemann M."/>
            <person name="Mavromatis K."/>
            <person name="Ovchinikova G."/>
            <person name="Pati A."/>
            <person name="Tapia R."/>
            <person name="Han C."/>
            <person name="Goodwin L."/>
            <person name="Chen A."/>
            <person name="Palaniappan K."/>
            <person name="Land M."/>
            <person name="Hauser L."/>
            <person name="Ngatchou-Djao O.D."/>
            <person name="Rohde M."/>
            <person name="Pukall R."/>
            <person name="Spring S."/>
            <person name="Abt B."/>
            <person name="Goker M."/>
            <person name="Detter J.C."/>
            <person name="Woyke T."/>
            <person name="Bristow J."/>
            <person name="Markowitz V."/>
            <person name="Hugenholtz P."/>
            <person name="Eisen J.A."/>
            <person name="Kyrpides N.C."/>
            <person name="Klenk H.P."/>
            <person name="Lapidus A."/>
        </authorList>
    </citation>
    <scope>NUCLEOTIDE SEQUENCE [LARGE SCALE GENOMIC DNA]</scope>
    <source>
        <strain evidence="4">DSM 15567 / CIP 107919 / 50-1 BON</strain>
    </source>
</reference>
<dbReference type="PANTHER" id="PTHR46797">
    <property type="entry name" value="HTH-TYPE TRANSCRIPTIONAL REGULATOR"/>
    <property type="match status" value="1"/>
</dbReference>
<dbReference type="eggNOG" id="COG1396">
    <property type="taxonomic scope" value="Bacteria"/>
</dbReference>
<dbReference type="AlphaFoldDB" id="F3ZWZ3"/>
<protein>
    <submittedName>
        <fullName evidence="3">Helix-turn-helix domain protein</fullName>
    </submittedName>
</protein>
<dbReference type="EMBL" id="CP002360">
    <property type="protein sequence ID" value="AEE97615.1"/>
    <property type="molecule type" value="Genomic_DNA"/>
</dbReference>
<dbReference type="GO" id="GO:0005829">
    <property type="term" value="C:cytosol"/>
    <property type="evidence" value="ECO:0007669"/>
    <property type="project" value="TreeGrafter"/>
</dbReference>
<dbReference type="PROSITE" id="PS50943">
    <property type="entry name" value="HTH_CROC1"/>
    <property type="match status" value="2"/>
</dbReference>
<dbReference type="SUPFAM" id="SSF47413">
    <property type="entry name" value="lambda repressor-like DNA-binding domains"/>
    <property type="match status" value="2"/>
</dbReference>
<sequence>MSVGERLKQLRQQRKLTLRDLSQKAGISISFLSDIENGRSNPSLKRLSELAEVLGTTVSYLLGEDEPNIVSDNNTAMEIANRLKELRKQRKWSVAETAEKLGLSEQYYHDLEEGNRQPDIKLTKKLADIFNVSADYLIGRINVPNSYIPEEYAQRYPVTKRDLSQYEDFIEHIDQFFMNDDVPEDDKETLFRDISELFWMSREKDKQKYRKEKRTEGKFIHE</sequence>
<accession>F3ZWZ3</accession>
<feature type="domain" description="HTH cro/C1-type" evidence="2">
    <location>
        <begin position="83"/>
        <end position="137"/>
    </location>
</feature>
<proteinExistence type="predicted"/>
<dbReference type="STRING" id="697281.Mahau_2455"/>
<dbReference type="OrthoDB" id="371153at2"/>
<dbReference type="Proteomes" id="UP000008457">
    <property type="component" value="Chromosome"/>
</dbReference>
<evidence type="ECO:0000259" key="2">
    <source>
        <dbReference type="PROSITE" id="PS50943"/>
    </source>
</evidence>
<dbReference type="InterPro" id="IPR001387">
    <property type="entry name" value="Cro/C1-type_HTH"/>
</dbReference>
<dbReference type="InterPro" id="IPR050807">
    <property type="entry name" value="TransReg_Diox_bact_type"/>
</dbReference>
<dbReference type="eggNOG" id="COG1476">
    <property type="taxonomic scope" value="Bacteria"/>
</dbReference>
<dbReference type="Pfam" id="PF01381">
    <property type="entry name" value="HTH_3"/>
    <property type="match status" value="2"/>
</dbReference>
<dbReference type="SMART" id="SM00530">
    <property type="entry name" value="HTH_XRE"/>
    <property type="match status" value="2"/>
</dbReference>
<evidence type="ECO:0000313" key="4">
    <source>
        <dbReference type="Proteomes" id="UP000008457"/>
    </source>
</evidence>
<dbReference type="PANTHER" id="PTHR46797:SF1">
    <property type="entry name" value="METHYLPHOSPHONATE SYNTHASE"/>
    <property type="match status" value="1"/>
</dbReference>
<organism evidence="3 4">
    <name type="scientific">Mahella australiensis (strain DSM 15567 / CIP 107919 / 50-1 BON)</name>
    <dbReference type="NCBI Taxonomy" id="697281"/>
    <lineage>
        <taxon>Bacteria</taxon>
        <taxon>Bacillati</taxon>
        <taxon>Bacillota</taxon>
        <taxon>Clostridia</taxon>
        <taxon>Thermoanaerobacterales</taxon>
        <taxon>Thermoanaerobacterales Family IV. Incertae Sedis</taxon>
        <taxon>Mahella</taxon>
    </lineage>
</organism>
<dbReference type="HOGENOM" id="CLU_1244082_0_0_9"/>
<dbReference type="KEGG" id="mas:Mahau_2455"/>
<dbReference type="GO" id="GO:0003700">
    <property type="term" value="F:DNA-binding transcription factor activity"/>
    <property type="evidence" value="ECO:0007669"/>
    <property type="project" value="TreeGrafter"/>
</dbReference>
<feature type="domain" description="HTH cro/C1-type" evidence="2">
    <location>
        <begin position="7"/>
        <end position="61"/>
    </location>
</feature>
<dbReference type="RefSeq" id="WP_013782041.1">
    <property type="nucleotide sequence ID" value="NC_015520.1"/>
</dbReference>
<dbReference type="InterPro" id="IPR010982">
    <property type="entry name" value="Lambda_DNA-bd_dom_sf"/>
</dbReference>
<gene>
    <name evidence="3" type="ordered locus">Mahau_2455</name>
</gene>
<evidence type="ECO:0000313" key="3">
    <source>
        <dbReference type="EMBL" id="AEE97615.1"/>
    </source>
</evidence>
<dbReference type="Gene3D" id="1.10.260.40">
    <property type="entry name" value="lambda repressor-like DNA-binding domains"/>
    <property type="match status" value="2"/>
</dbReference>
<name>F3ZWZ3_MAHA5</name>
<evidence type="ECO:0000256" key="1">
    <source>
        <dbReference type="ARBA" id="ARBA00023125"/>
    </source>
</evidence>